<evidence type="ECO:0000313" key="2">
    <source>
        <dbReference type="Proteomes" id="UP001358614"/>
    </source>
</evidence>
<dbReference type="EMBL" id="CP144089">
    <property type="protein sequence ID" value="WWD05371.1"/>
    <property type="molecule type" value="Genomic_DNA"/>
</dbReference>
<dbReference type="KEGG" id="ker:91102249"/>
<reference evidence="1 2" key="1">
    <citation type="submission" date="2024-01" db="EMBL/GenBank/DDBJ databases">
        <title>Comparative genomics of Cryptococcus and Kwoniella reveals pathogenesis evolution and contrasting modes of karyotype evolution via chromosome fusion or intercentromeric recombination.</title>
        <authorList>
            <person name="Coelho M.A."/>
            <person name="David-Palma M."/>
            <person name="Shea T."/>
            <person name="Bowers K."/>
            <person name="McGinley-Smith S."/>
            <person name="Mohammad A.W."/>
            <person name="Gnirke A."/>
            <person name="Yurkov A.M."/>
            <person name="Nowrousian M."/>
            <person name="Sun S."/>
            <person name="Cuomo C.A."/>
            <person name="Heitman J."/>
        </authorList>
    </citation>
    <scope>NUCLEOTIDE SEQUENCE [LARGE SCALE GENOMIC DNA]</scope>
    <source>
        <strain evidence="1 2">PYCC6329</strain>
    </source>
</reference>
<gene>
    <name evidence="1" type="ORF">V865_003445</name>
</gene>
<dbReference type="GeneID" id="91102249"/>
<name>A0AAX4KG75_9TREE</name>
<sequence length="183" mass="20885">MSAASTGTFDDSNNRAAMMDWSERKSIVENEIDELIEDILYHISSTHRTDPNNLKLSAAFKEQLYTEHTKHTATIAEIYRTRTLLGSDSKISSAYYRDGSLRYNIEATYILKSEYPTGLEAVQYPVKQTLVFPCSEMDLKEMGEGTVNRVLHHEEPVSLVPFVSAQRRDPIEVYRDSLSKRSL</sequence>
<dbReference type="RefSeq" id="XP_066083338.1">
    <property type="nucleotide sequence ID" value="XM_066227241.1"/>
</dbReference>
<organism evidence="1 2">
    <name type="scientific">Kwoniella europaea PYCC6329</name>
    <dbReference type="NCBI Taxonomy" id="1423913"/>
    <lineage>
        <taxon>Eukaryota</taxon>
        <taxon>Fungi</taxon>
        <taxon>Dikarya</taxon>
        <taxon>Basidiomycota</taxon>
        <taxon>Agaricomycotina</taxon>
        <taxon>Tremellomycetes</taxon>
        <taxon>Tremellales</taxon>
        <taxon>Cryptococcaceae</taxon>
        <taxon>Kwoniella</taxon>
    </lineage>
</organism>
<proteinExistence type="predicted"/>
<dbReference type="AlphaFoldDB" id="A0AAX4KG75"/>
<protein>
    <submittedName>
        <fullName evidence="1">Uncharacterized protein</fullName>
    </submittedName>
</protein>
<accession>A0AAX4KG75</accession>
<dbReference type="Proteomes" id="UP001358614">
    <property type="component" value="Chromosome 1"/>
</dbReference>
<keyword evidence="2" id="KW-1185">Reference proteome</keyword>
<evidence type="ECO:0000313" key="1">
    <source>
        <dbReference type="EMBL" id="WWD05371.1"/>
    </source>
</evidence>